<dbReference type="CDD" id="cd00063">
    <property type="entry name" value="FN3"/>
    <property type="match status" value="4"/>
</dbReference>
<dbReference type="GeneID" id="106806522"/>
<evidence type="ECO:0000256" key="10">
    <source>
        <dbReference type="SAM" id="Phobius"/>
    </source>
</evidence>
<evidence type="ECO:0000256" key="3">
    <source>
        <dbReference type="ARBA" id="ARBA00022729"/>
    </source>
</evidence>
<dbReference type="InterPro" id="IPR050713">
    <property type="entry name" value="RTP_Phos/Ushers"/>
</dbReference>
<keyword evidence="14" id="KW-1185">Reference proteome</keyword>
<feature type="domain" description="Fibronectin type-III" evidence="13">
    <location>
        <begin position="247"/>
        <end position="349"/>
    </location>
</feature>
<evidence type="ECO:0000256" key="8">
    <source>
        <dbReference type="ARBA" id="ARBA00023180"/>
    </source>
</evidence>
<feature type="transmembrane region" description="Helical" evidence="10">
    <location>
        <begin position="632"/>
        <end position="655"/>
    </location>
</feature>
<dbReference type="InterPro" id="IPR003961">
    <property type="entry name" value="FN3_dom"/>
</dbReference>
<evidence type="ECO:0000259" key="13">
    <source>
        <dbReference type="PROSITE" id="PS50853"/>
    </source>
</evidence>
<dbReference type="Pfam" id="PF00041">
    <property type="entry name" value="fn3"/>
    <property type="match status" value="3"/>
</dbReference>
<evidence type="ECO:0000256" key="1">
    <source>
        <dbReference type="ARBA" id="ARBA00004479"/>
    </source>
</evidence>
<proteinExistence type="predicted"/>
<gene>
    <name evidence="15" type="primary">LOC106806522</name>
</gene>
<evidence type="ECO:0000256" key="7">
    <source>
        <dbReference type="ARBA" id="ARBA00023136"/>
    </source>
</evidence>
<dbReference type="Pfam" id="PF23144">
    <property type="entry name" value="Fn3_PTPRU"/>
    <property type="match status" value="1"/>
</dbReference>
<dbReference type="Gene3D" id="3.90.190.10">
    <property type="entry name" value="Protein tyrosine phosphatase superfamily"/>
    <property type="match status" value="2"/>
</dbReference>
<dbReference type="InterPro" id="IPR000242">
    <property type="entry name" value="PTP_cat"/>
</dbReference>
<feature type="domain" description="Tyrosine specific protein phosphatases" evidence="12">
    <location>
        <begin position="933"/>
        <end position="1008"/>
    </location>
</feature>
<keyword evidence="6 10" id="KW-1133">Transmembrane helix</keyword>
<evidence type="ECO:0000259" key="11">
    <source>
        <dbReference type="PROSITE" id="PS50055"/>
    </source>
</evidence>
<evidence type="ECO:0000256" key="2">
    <source>
        <dbReference type="ARBA" id="ARBA00022692"/>
    </source>
</evidence>
<dbReference type="Pfam" id="PF00102">
    <property type="entry name" value="Y_phosphatase"/>
    <property type="match status" value="2"/>
</dbReference>
<dbReference type="InterPro" id="IPR000387">
    <property type="entry name" value="Tyr_Pase_dom"/>
</dbReference>
<feature type="domain" description="Tyrosine-protein phosphatase" evidence="11">
    <location>
        <begin position="786"/>
        <end position="1017"/>
    </location>
</feature>
<dbReference type="SUPFAM" id="SSF52799">
    <property type="entry name" value="(Phosphotyrosine protein) phosphatases II"/>
    <property type="match status" value="2"/>
</dbReference>
<keyword evidence="2 10" id="KW-0812">Transmembrane</keyword>
<keyword evidence="3" id="KW-0732">Signal</keyword>
<keyword evidence="5" id="KW-0904">Protein phosphatase</keyword>
<organism evidence="14 15">
    <name type="scientific">Priapulus caudatus</name>
    <name type="common">Priapulid worm</name>
    <dbReference type="NCBI Taxonomy" id="37621"/>
    <lineage>
        <taxon>Eukaryota</taxon>
        <taxon>Metazoa</taxon>
        <taxon>Ecdysozoa</taxon>
        <taxon>Scalidophora</taxon>
        <taxon>Priapulida</taxon>
        <taxon>Priapulimorpha</taxon>
        <taxon>Priapulimorphida</taxon>
        <taxon>Priapulidae</taxon>
        <taxon>Priapulus</taxon>
    </lineage>
</organism>
<dbReference type="InterPro" id="IPR013783">
    <property type="entry name" value="Ig-like_fold"/>
</dbReference>
<dbReference type="SMART" id="SM00194">
    <property type="entry name" value="PTPc"/>
    <property type="match status" value="2"/>
</dbReference>
<feature type="region of interest" description="Disordered" evidence="9">
    <location>
        <begin position="234"/>
        <end position="254"/>
    </location>
</feature>
<dbReference type="PROSITE" id="PS50055">
    <property type="entry name" value="TYR_PHOSPHATASE_PTP"/>
    <property type="match status" value="2"/>
</dbReference>
<dbReference type="SMART" id="SM00060">
    <property type="entry name" value="FN3"/>
    <property type="match status" value="4"/>
</dbReference>
<evidence type="ECO:0000313" key="14">
    <source>
        <dbReference type="Proteomes" id="UP000695022"/>
    </source>
</evidence>
<dbReference type="RefSeq" id="XP_014663978.1">
    <property type="nucleotide sequence ID" value="XM_014808492.1"/>
</dbReference>
<comment type="subcellular location">
    <subcellularLocation>
        <location evidence="1">Membrane</location>
        <topology evidence="1">Single-pass type I membrane protein</topology>
    </subcellularLocation>
</comment>
<dbReference type="CDD" id="cd00047">
    <property type="entry name" value="PTPc"/>
    <property type="match status" value="1"/>
</dbReference>
<dbReference type="PROSITE" id="PS00383">
    <property type="entry name" value="TYR_PHOSPHATASE_1"/>
    <property type="match status" value="1"/>
</dbReference>
<feature type="domain" description="Fibronectin type-III" evidence="13">
    <location>
        <begin position="142"/>
        <end position="245"/>
    </location>
</feature>
<dbReference type="InterPro" id="IPR057598">
    <property type="entry name" value="Fn3_PTPRU"/>
</dbReference>
<dbReference type="InterPro" id="IPR036116">
    <property type="entry name" value="FN3_sf"/>
</dbReference>
<dbReference type="SMART" id="SM00404">
    <property type="entry name" value="PTPc_motif"/>
    <property type="match status" value="2"/>
</dbReference>
<name>A0ABM1DVK7_PRICU</name>
<dbReference type="InterPro" id="IPR029021">
    <property type="entry name" value="Prot-tyrosine_phosphatase-like"/>
</dbReference>
<dbReference type="SUPFAM" id="SSF49265">
    <property type="entry name" value="Fibronectin type III"/>
    <property type="match status" value="3"/>
</dbReference>
<dbReference type="PANTHER" id="PTHR46957">
    <property type="entry name" value="CYTOKINE RECEPTOR"/>
    <property type="match status" value="1"/>
</dbReference>
<keyword evidence="8" id="KW-0325">Glycoprotein</keyword>
<evidence type="ECO:0000256" key="6">
    <source>
        <dbReference type="ARBA" id="ARBA00022989"/>
    </source>
</evidence>
<evidence type="ECO:0000256" key="9">
    <source>
        <dbReference type="SAM" id="MobiDB-lite"/>
    </source>
</evidence>
<evidence type="ECO:0000259" key="12">
    <source>
        <dbReference type="PROSITE" id="PS50056"/>
    </source>
</evidence>
<feature type="domain" description="Tyrosine-protein phosphatase" evidence="11">
    <location>
        <begin position="1049"/>
        <end position="1303"/>
    </location>
</feature>
<dbReference type="PRINTS" id="PR00700">
    <property type="entry name" value="PRTYPHPHTASE"/>
</dbReference>
<accession>A0ABM1DVK7</accession>
<evidence type="ECO:0000313" key="15">
    <source>
        <dbReference type="RefSeq" id="XP_014663978.1"/>
    </source>
</evidence>
<feature type="compositionally biased region" description="Basic residues" evidence="9">
    <location>
        <begin position="663"/>
        <end position="677"/>
    </location>
</feature>
<keyword evidence="7 10" id="KW-0472">Membrane</keyword>
<dbReference type="PROSITE" id="PS50056">
    <property type="entry name" value="TYR_PHOSPHATASE_2"/>
    <property type="match status" value="1"/>
</dbReference>
<feature type="domain" description="Fibronectin type-III" evidence="13">
    <location>
        <begin position="353"/>
        <end position="459"/>
    </location>
</feature>
<evidence type="ECO:0000256" key="4">
    <source>
        <dbReference type="ARBA" id="ARBA00022801"/>
    </source>
</evidence>
<reference evidence="15" key="1">
    <citation type="submission" date="2025-08" db="UniProtKB">
        <authorList>
            <consortium name="RefSeq"/>
        </authorList>
    </citation>
    <scope>IDENTIFICATION</scope>
</reference>
<dbReference type="InterPro" id="IPR016130">
    <property type="entry name" value="Tyr_Pase_AS"/>
</dbReference>
<keyword evidence="4" id="KW-0378">Hydrolase</keyword>
<sequence>MKAEFRTTSCADGTYLDASGSTCNVVPIPTNVTVADVSTTQAVITWDDVGVGALSVTYRVETCASQEMCSDVSEWTSVLVHGPARSVVIASLRTDTSYEVRVTAEVTQDGVPSTGQPSESVILRTTCGGCMTSNSVSDFAAAPTDAPTDITFILRYTYAYWDPIPCERRHGAITAYRWRLTSPDPWGDEVTGTLSPVSADSRLYLQSHELNMLVPYTRYVLSVRGVNAAGEGPAANHSFTTPPAAPPTTDVDGVRAYPSPTAITVKWDEAYPPHGERWAYRVRYGTGNRAQSYPDELPRNDTCADGVCVYNISDLQANNNYSIEIQARNLKPSRYSSWSRPVWARTAVSEPSAPVELSLLARGPHMLSLAWEPPLHPNGHILQYKLDISVVESFSDVDRQRPPWTVRVNASMTYMGQLGYNATALHPATTYRVDISASTSAGFGPGLMERFVTNATAPNLETVPKTQRPLVTASTISVALSPIVVDTGPVSAYHVIVERISDHEEQDAIPSTGLQPANQVVGDGQQPGPYAFDSRLLPDFNASKALNTSYYVAAQLPPESIAVDTQFVVGDGKTYDAFWNAALENGQSYMIYMGIGSNFSGEWHYSTSALLIEPVNLRSLAITDPGETRSGAIAAIVSTAVAIAVLVVLAIFVISRRHPGLLTRRSQKGQQRRKSNRTRLDEERSVNESNAEIPMAAVPLPVAAETGRLHLPVAATYSDAKPAIATLERPPADAPWCRPMNPIKVEDLLDYVLASKATGALQQEYDAVPYGQVYTWKEASQHRWCNRYANIVAYDHSRVILHPIVDDDTLHIDYINANYISGYKQPRQFIATQGPTMRTFDMFWEMVWQECSSTVVMLSNLVERGKEKCEKYWPDKSDVYKEIEVRSSSVKDMGHYIVRTFTIKAFLPKAVAKEVKQFHFTAWPDHGVPADPQPLLRMLEEVRSDQLANAAGPIIVHCSAGVGRTGTFIALYSLMQQAESEHLIDAGRQFTLNRAERIKMIQNKAQYEFLHDALVSVLVIGDTRVKMQGFSDIYKHLSVTEKAGTGCKLHSLYQMLRKIAISSYQGTVTVATTEVNLLKNRCSKYLPDDEQRVTLQNVNKEDNSDYINARSVTCTWTEKVIAAQTPLANTAADFWGMVFDYNISTIVLLDHLETPYWLENSVAEYGEIVVQHASTEEEQAQVAIRSFTVHVRNQAYDQRVVHQFSLLRGWPISQQQPKHGVIYLIDAMYKWLQMCTSRSVAVVSSDGVTDAGTFSVLAESVISARNSSEVDIPQIAKIHMDACTDIMRTYDQFTFCYDVLETYSEGFDIYANV</sequence>
<feature type="domain" description="Fibronectin type-III" evidence="13">
    <location>
        <begin position="28"/>
        <end position="129"/>
    </location>
</feature>
<dbReference type="InterPro" id="IPR003595">
    <property type="entry name" value="Tyr_Pase_cat"/>
</dbReference>
<dbReference type="PROSITE" id="PS50853">
    <property type="entry name" value="FN3"/>
    <property type="match status" value="4"/>
</dbReference>
<protein>
    <submittedName>
        <fullName evidence="15">Receptor-type tyrosine-protein phosphatase kappa-like</fullName>
    </submittedName>
</protein>
<feature type="region of interest" description="Disordered" evidence="9">
    <location>
        <begin position="663"/>
        <end position="688"/>
    </location>
</feature>
<dbReference type="Gene3D" id="2.60.40.10">
    <property type="entry name" value="Immunoglobulins"/>
    <property type="match status" value="4"/>
</dbReference>
<dbReference type="Proteomes" id="UP000695022">
    <property type="component" value="Unplaced"/>
</dbReference>
<dbReference type="PANTHER" id="PTHR46957:SF3">
    <property type="entry name" value="CYTOKINE RECEPTOR"/>
    <property type="match status" value="1"/>
</dbReference>
<evidence type="ECO:0000256" key="5">
    <source>
        <dbReference type="ARBA" id="ARBA00022912"/>
    </source>
</evidence>